<organism evidence="3 4">
    <name type="scientific">Paraphaeosphaeria sporulosa</name>
    <dbReference type="NCBI Taxonomy" id="1460663"/>
    <lineage>
        <taxon>Eukaryota</taxon>
        <taxon>Fungi</taxon>
        <taxon>Dikarya</taxon>
        <taxon>Ascomycota</taxon>
        <taxon>Pezizomycotina</taxon>
        <taxon>Dothideomycetes</taxon>
        <taxon>Pleosporomycetidae</taxon>
        <taxon>Pleosporales</taxon>
        <taxon>Massarineae</taxon>
        <taxon>Didymosphaeriaceae</taxon>
        <taxon>Paraphaeosphaeria</taxon>
    </lineage>
</organism>
<feature type="chain" id="PRO_5008058593" evidence="2">
    <location>
        <begin position="19"/>
        <end position="331"/>
    </location>
</feature>
<dbReference type="Proteomes" id="UP000077069">
    <property type="component" value="Unassembled WGS sequence"/>
</dbReference>
<dbReference type="EMBL" id="KV441549">
    <property type="protein sequence ID" value="OAG10841.1"/>
    <property type="molecule type" value="Genomic_DNA"/>
</dbReference>
<evidence type="ECO:0000256" key="2">
    <source>
        <dbReference type="SAM" id="SignalP"/>
    </source>
</evidence>
<dbReference type="GeneID" id="28770013"/>
<dbReference type="RefSeq" id="XP_018041206.1">
    <property type="nucleotide sequence ID" value="XM_018186527.1"/>
</dbReference>
<feature type="region of interest" description="Disordered" evidence="1">
    <location>
        <begin position="74"/>
        <end position="104"/>
    </location>
</feature>
<gene>
    <name evidence="3" type="ORF">CC84DRAFT_496428</name>
</gene>
<keyword evidence="2" id="KW-0732">Signal</keyword>
<keyword evidence="4" id="KW-1185">Reference proteome</keyword>
<name>A0A177CUG4_9PLEO</name>
<feature type="compositionally biased region" description="Basic and acidic residues" evidence="1">
    <location>
        <begin position="232"/>
        <end position="246"/>
    </location>
</feature>
<evidence type="ECO:0000256" key="1">
    <source>
        <dbReference type="SAM" id="MobiDB-lite"/>
    </source>
</evidence>
<dbReference type="InParanoid" id="A0A177CUG4"/>
<feature type="region of interest" description="Disordered" evidence="1">
    <location>
        <begin position="224"/>
        <end position="246"/>
    </location>
</feature>
<proteinExistence type="predicted"/>
<feature type="signal peptide" evidence="2">
    <location>
        <begin position="1"/>
        <end position="18"/>
    </location>
</feature>
<evidence type="ECO:0000313" key="4">
    <source>
        <dbReference type="Proteomes" id="UP000077069"/>
    </source>
</evidence>
<evidence type="ECO:0000313" key="3">
    <source>
        <dbReference type="EMBL" id="OAG10841.1"/>
    </source>
</evidence>
<accession>A0A177CUG4</accession>
<reference evidence="3 4" key="1">
    <citation type="submission" date="2016-05" db="EMBL/GenBank/DDBJ databases">
        <title>Comparative analysis of secretome profiles of manganese(II)-oxidizing ascomycete fungi.</title>
        <authorList>
            <consortium name="DOE Joint Genome Institute"/>
            <person name="Zeiner C.A."/>
            <person name="Purvine S.O."/>
            <person name="Zink E.M."/>
            <person name="Wu S."/>
            <person name="Pasa-Tolic L."/>
            <person name="Chaput D.L."/>
            <person name="Haridas S."/>
            <person name="Grigoriev I.V."/>
            <person name="Santelli C.M."/>
            <person name="Hansel C.M."/>
        </authorList>
    </citation>
    <scope>NUCLEOTIDE SEQUENCE [LARGE SCALE GENOMIC DNA]</scope>
    <source>
        <strain evidence="3 4">AP3s5-JAC2a</strain>
    </source>
</reference>
<feature type="region of interest" description="Disordered" evidence="1">
    <location>
        <begin position="116"/>
        <end position="140"/>
    </location>
</feature>
<protein>
    <submittedName>
        <fullName evidence="3">Uncharacterized protein</fullName>
    </submittedName>
</protein>
<dbReference type="AlphaFoldDB" id="A0A177CUG4"/>
<dbReference type="OrthoDB" id="10474373at2759"/>
<sequence>MLLLQLITPLLLLTASVAARGPHTRKKTPWGADTLSSLYSRTSTPTTSATSAPPTVVYPAPTTLLDNRKYKRTLAKSRTVESPTTPPPPLPPVRTGAPPTIENGEDEELHVNRPEVEPKVEQHGPSTPQAQSATPTPSIQLETTIMVYRETRSASKTPAPPPESVDRKQASDDWYLEKLKRLSCWLSRNCDPSVQSYSTTSLTPPTENAQPRDFITSFTPLTEAATSNVPRPSEKPKVKPEALRASGKDKPILDRTLCKPCIDIMRRCMVERVQAGGAMDDATYRKCMRQLCFFDERWPARCKAGGRCGDSFDCPKSEVLLRDWDEDGFYR</sequence>
<feature type="compositionally biased region" description="Polar residues" evidence="1">
    <location>
        <begin position="124"/>
        <end position="140"/>
    </location>
</feature>